<sequence>MPSSDCELVPIHVIPEPRRRNAVEYCCLLLNREWPCAGYNSREKWLEQSNSGFPISLVMISPETKDNNATNSGDHPRKRQQVMMGHSRICRVQGEDDDCFIGSIIIDPEWRRKGYGSLLVQLTEKFAVLECGFKRAHLDIERPELISFYRGLGYKRNVTSHLDPIVPIDTQDPSIVDKFGEFLYEYSPVTITRYVCEWFGTIFGDTSGSSQLSQGNSDSTWNALRNALRRFINANKLTYWSKDLDWDDSEAREEHEGSHNAGDHED</sequence>
<gene>
    <name evidence="2" type="ORF">NMOB1V02_LOCUS5437</name>
</gene>
<dbReference type="Proteomes" id="UP000678499">
    <property type="component" value="Unassembled WGS sequence"/>
</dbReference>
<dbReference type="AlphaFoldDB" id="A0A7R9BLT6"/>
<evidence type="ECO:0000313" key="2">
    <source>
        <dbReference type="EMBL" id="CAD7277710.1"/>
    </source>
</evidence>
<dbReference type="GO" id="GO:1905502">
    <property type="term" value="F:acetyl-CoA binding"/>
    <property type="evidence" value="ECO:0007669"/>
    <property type="project" value="TreeGrafter"/>
</dbReference>
<dbReference type="Gene3D" id="3.40.630.30">
    <property type="match status" value="1"/>
</dbReference>
<dbReference type="InterPro" id="IPR000182">
    <property type="entry name" value="GNAT_dom"/>
</dbReference>
<dbReference type="PANTHER" id="PTHR13538:SF4">
    <property type="entry name" value="N-ALPHA-ACETYLTRANSFERASE 80"/>
    <property type="match status" value="1"/>
</dbReference>
<dbReference type="CDD" id="cd04301">
    <property type="entry name" value="NAT_SF"/>
    <property type="match status" value="1"/>
</dbReference>
<dbReference type="InterPro" id="IPR039840">
    <property type="entry name" value="NAA80"/>
</dbReference>
<dbReference type="PANTHER" id="PTHR13538">
    <property type="entry name" value="N-ACETYLTRANSFERASE 6"/>
    <property type="match status" value="1"/>
</dbReference>
<organism evidence="2">
    <name type="scientific">Notodromas monacha</name>
    <dbReference type="NCBI Taxonomy" id="399045"/>
    <lineage>
        <taxon>Eukaryota</taxon>
        <taxon>Metazoa</taxon>
        <taxon>Ecdysozoa</taxon>
        <taxon>Arthropoda</taxon>
        <taxon>Crustacea</taxon>
        <taxon>Oligostraca</taxon>
        <taxon>Ostracoda</taxon>
        <taxon>Podocopa</taxon>
        <taxon>Podocopida</taxon>
        <taxon>Cypridocopina</taxon>
        <taxon>Cypridoidea</taxon>
        <taxon>Cyprididae</taxon>
        <taxon>Notodromas</taxon>
    </lineage>
</organism>
<protein>
    <recommendedName>
        <fullName evidence="1">N-acetyltransferase domain-containing protein</fullName>
    </recommendedName>
</protein>
<dbReference type="InterPro" id="IPR016181">
    <property type="entry name" value="Acyl_CoA_acyltransferase"/>
</dbReference>
<dbReference type="OrthoDB" id="329272at2759"/>
<reference evidence="2" key="1">
    <citation type="submission" date="2020-11" db="EMBL/GenBank/DDBJ databases">
        <authorList>
            <person name="Tran Van P."/>
        </authorList>
    </citation>
    <scope>NUCLEOTIDE SEQUENCE</scope>
</reference>
<dbReference type="GO" id="GO:0005737">
    <property type="term" value="C:cytoplasm"/>
    <property type="evidence" value="ECO:0007669"/>
    <property type="project" value="TreeGrafter"/>
</dbReference>
<feature type="domain" description="N-acetyltransferase" evidence="1">
    <location>
        <begin position="9"/>
        <end position="172"/>
    </location>
</feature>
<keyword evidence="3" id="KW-1185">Reference proteome</keyword>
<dbReference type="Pfam" id="PF00583">
    <property type="entry name" value="Acetyltransf_1"/>
    <property type="match status" value="1"/>
</dbReference>
<name>A0A7R9BLT6_9CRUS</name>
<evidence type="ECO:0000259" key="1">
    <source>
        <dbReference type="PROSITE" id="PS51186"/>
    </source>
</evidence>
<dbReference type="GO" id="GO:0008080">
    <property type="term" value="F:N-acetyltransferase activity"/>
    <property type="evidence" value="ECO:0007669"/>
    <property type="project" value="InterPro"/>
</dbReference>
<dbReference type="SUPFAM" id="SSF55729">
    <property type="entry name" value="Acyl-CoA N-acyltransferases (Nat)"/>
    <property type="match status" value="1"/>
</dbReference>
<dbReference type="PROSITE" id="PS51186">
    <property type="entry name" value="GNAT"/>
    <property type="match status" value="1"/>
</dbReference>
<proteinExistence type="predicted"/>
<dbReference type="EMBL" id="CAJPEX010000983">
    <property type="protein sequence ID" value="CAG0917862.1"/>
    <property type="molecule type" value="Genomic_DNA"/>
</dbReference>
<dbReference type="EMBL" id="OA883020">
    <property type="protein sequence ID" value="CAD7277710.1"/>
    <property type="molecule type" value="Genomic_DNA"/>
</dbReference>
<evidence type="ECO:0000313" key="3">
    <source>
        <dbReference type="Proteomes" id="UP000678499"/>
    </source>
</evidence>
<accession>A0A7R9BLT6</accession>